<dbReference type="AlphaFoldDB" id="A0A0C2VJG4"/>
<sequence length="168" mass="19319">MFDPTAFDNLKTVLEGTIYDRDLDGTISITNRSDLIDVATLNRTFIITFTSANNSIEAEMQLYADLKKLAIELLPEASQEEYPGAAISLTFRKEGLKWSKNEQEVFSKQWGEHRCHEWRQITSNRHPAVCEMAIHFDRTITEEMFRDVEDMVYFTIETIDMLGKAANG</sequence>
<dbReference type="STRING" id="889306.KP78_31020"/>
<name>A0A0C2VJG4_9BACL</name>
<reference evidence="1 2" key="1">
    <citation type="submission" date="2015-01" db="EMBL/GenBank/DDBJ databases">
        <title>Genome sequencing of Jeotgalibacillus soli.</title>
        <authorList>
            <person name="Goh K.M."/>
            <person name="Chan K.-G."/>
            <person name="Yaakop A.S."/>
            <person name="Ee R."/>
            <person name="Gan H.M."/>
            <person name="Chan C.S."/>
        </authorList>
    </citation>
    <scope>NUCLEOTIDE SEQUENCE [LARGE SCALE GENOMIC DNA]</scope>
    <source>
        <strain evidence="1 2">P9</strain>
    </source>
</reference>
<proteinExistence type="predicted"/>
<evidence type="ECO:0008006" key="3">
    <source>
        <dbReference type="Google" id="ProtNLM"/>
    </source>
</evidence>
<accession>A0A0C2VJG4</accession>
<keyword evidence="2" id="KW-1185">Reference proteome</keyword>
<evidence type="ECO:0000313" key="1">
    <source>
        <dbReference type="EMBL" id="KIL44138.1"/>
    </source>
</evidence>
<organism evidence="1 2">
    <name type="scientific">Jeotgalibacillus soli</name>
    <dbReference type="NCBI Taxonomy" id="889306"/>
    <lineage>
        <taxon>Bacteria</taxon>
        <taxon>Bacillati</taxon>
        <taxon>Bacillota</taxon>
        <taxon>Bacilli</taxon>
        <taxon>Bacillales</taxon>
        <taxon>Caryophanaceae</taxon>
        <taxon>Jeotgalibacillus</taxon>
    </lineage>
</organism>
<comment type="caution">
    <text evidence="1">The sequence shown here is derived from an EMBL/GenBank/DDBJ whole genome shotgun (WGS) entry which is preliminary data.</text>
</comment>
<dbReference type="PATRIC" id="fig|889306.3.peg.3115"/>
<gene>
    <name evidence="1" type="ORF">KP78_31020</name>
</gene>
<dbReference type="EMBL" id="JXRP01000019">
    <property type="protein sequence ID" value="KIL44138.1"/>
    <property type="molecule type" value="Genomic_DNA"/>
</dbReference>
<evidence type="ECO:0000313" key="2">
    <source>
        <dbReference type="Proteomes" id="UP000031938"/>
    </source>
</evidence>
<protein>
    <recommendedName>
        <fullName evidence="3">Group-specific protein</fullName>
    </recommendedName>
</protein>
<dbReference type="Proteomes" id="UP000031938">
    <property type="component" value="Unassembled WGS sequence"/>
</dbReference>